<comment type="caution">
    <text evidence="3">The sequence shown here is derived from an EMBL/GenBank/DDBJ whole genome shotgun (WGS) entry which is preliminary data.</text>
</comment>
<sequence>MVNRLENQIAENMKRITLSILKRPDYIDSNDYVYVYNNIYKHCTAITDDYEIQGKPIYDLLQEIINEHTSRIEQLISLERFIDVMKQYEMSINVLKSLYSYLSRYFIKISLDRRDGYIQDIETLGYSFFYRNYLESIEKTLLEMIYFEFDIVRTYKKVKNTKLKLSIDYYRKLLAFSDEDSKFNIFKINYLNNLFKKIDFNDNISNISKIIVKEMLIINKIFELEVFYELISKLISKFEERGPELINFVIETMDINKSTPSLYHVIKFMGDKNLKLFFIKYSEKIEISAKICETLEDFLNCFIINNSHIDKSFEADSKLKTKLIEIFTVILKVKNQTKKALISDGKFSKDFIDEIVEEINLIMNLEKKDYKKLDALLHFLKILDEKEISKYKIIDGIQKRLLFNKSELKAENIFIDLLKTRIGSDYIGRLTKSIKDIETNYSNTIAVKIGESCNQISYYRNAEADSNIKFVDEKNECNQKNKKIKSFMMPNLVLENNENLENSCFLLNIKILTKGFWNILPEQTILAEPLQKILNENIQSHLLKNPRCVLEFNFTLSVIEIEFKNFNIKLSTDLASILLFIENNGNLNFTELKMLSNDQNLKNNLEKLLNTNLIKYDSGNYLINYDFDSNESNLNLFEENYTSFNKTSDKIIENFKSSKVMILQAKIVKKLKIEKKILQKELLKYFISNQTEDAILLDAAIKELTDKEYVKISDGFIIYIP</sequence>
<reference evidence="3 4" key="1">
    <citation type="submission" date="2017-12" db="EMBL/GenBank/DDBJ databases">
        <authorList>
            <person name="Pombert J.-F."/>
            <person name="Haag K.L."/>
            <person name="Ebert D."/>
        </authorList>
    </citation>
    <scope>NUCLEOTIDE SEQUENCE [LARGE SCALE GENOMIC DNA]</scope>
    <source>
        <strain evidence="3">FI-OER-3-3</strain>
    </source>
</reference>
<protein>
    <recommendedName>
        <fullName evidence="2">Cullin family profile domain-containing protein</fullName>
    </recommendedName>
</protein>
<dbReference type="AlphaFoldDB" id="A0A4Q9LCD2"/>
<dbReference type="Gene3D" id="1.20.1310.10">
    <property type="entry name" value="Cullin Repeats"/>
    <property type="match status" value="2"/>
</dbReference>
<name>A0A4Q9LCD2_9MICR</name>
<evidence type="ECO:0000313" key="3">
    <source>
        <dbReference type="EMBL" id="TBU05533.1"/>
    </source>
</evidence>
<dbReference type="SMART" id="SM00182">
    <property type="entry name" value="CULLIN"/>
    <property type="match status" value="1"/>
</dbReference>
<evidence type="ECO:0000313" key="4">
    <source>
        <dbReference type="Proteomes" id="UP000292362"/>
    </source>
</evidence>
<dbReference type="PROSITE" id="PS50069">
    <property type="entry name" value="CULLIN_2"/>
    <property type="match status" value="1"/>
</dbReference>
<organism evidence="3 4">
    <name type="scientific">Hamiltosporidium tvaerminnensis</name>
    <dbReference type="NCBI Taxonomy" id="1176355"/>
    <lineage>
        <taxon>Eukaryota</taxon>
        <taxon>Fungi</taxon>
        <taxon>Fungi incertae sedis</taxon>
        <taxon>Microsporidia</taxon>
        <taxon>Dubosqiidae</taxon>
        <taxon>Hamiltosporidium</taxon>
    </lineage>
</organism>
<accession>A0A4Q9LCD2</accession>
<proteinExistence type="inferred from homology"/>
<evidence type="ECO:0000256" key="1">
    <source>
        <dbReference type="PROSITE-ProRule" id="PRU00330"/>
    </source>
</evidence>
<dbReference type="Proteomes" id="UP000292362">
    <property type="component" value="Unassembled WGS sequence"/>
</dbReference>
<dbReference type="InterPro" id="IPR016158">
    <property type="entry name" value="Cullin_homology"/>
</dbReference>
<dbReference type="InterPro" id="IPR036317">
    <property type="entry name" value="Cullin_homology_sf"/>
</dbReference>
<evidence type="ECO:0000259" key="2">
    <source>
        <dbReference type="PROSITE" id="PS50069"/>
    </source>
</evidence>
<dbReference type="SUPFAM" id="SSF74788">
    <property type="entry name" value="Cullin repeat-like"/>
    <property type="match status" value="1"/>
</dbReference>
<dbReference type="SUPFAM" id="SSF75632">
    <property type="entry name" value="Cullin homology domain"/>
    <property type="match status" value="1"/>
</dbReference>
<comment type="similarity">
    <text evidence="1">Belongs to the cullin family.</text>
</comment>
<gene>
    <name evidence="3" type="ORF">CWI37_0003p0060</name>
</gene>
<dbReference type="InterPro" id="IPR016159">
    <property type="entry name" value="Cullin_repeat-like_dom_sf"/>
</dbReference>
<dbReference type="VEuPathDB" id="MicrosporidiaDB:CWI37_0003p0060"/>
<dbReference type="EMBL" id="PITJ01000003">
    <property type="protein sequence ID" value="TBU05533.1"/>
    <property type="molecule type" value="Genomic_DNA"/>
</dbReference>
<feature type="domain" description="Cullin family profile" evidence="2">
    <location>
        <begin position="343"/>
        <end position="593"/>
    </location>
</feature>